<dbReference type="AlphaFoldDB" id="A0A8S1T555"/>
<dbReference type="EMBL" id="CAJJDO010000015">
    <property type="protein sequence ID" value="CAD8146617.1"/>
    <property type="molecule type" value="Genomic_DNA"/>
</dbReference>
<dbReference type="OrthoDB" id="10338136at2759"/>
<evidence type="ECO:0000313" key="2">
    <source>
        <dbReference type="EMBL" id="CAD8146617.1"/>
    </source>
</evidence>
<reference evidence="2" key="1">
    <citation type="submission" date="2021-01" db="EMBL/GenBank/DDBJ databases">
        <authorList>
            <consortium name="Genoscope - CEA"/>
            <person name="William W."/>
        </authorList>
    </citation>
    <scope>NUCLEOTIDE SEQUENCE</scope>
</reference>
<comment type="caution">
    <text evidence="2">The sequence shown here is derived from an EMBL/GenBank/DDBJ whole genome shotgun (WGS) entry which is preliminary data.</text>
</comment>
<organism evidence="2 3">
    <name type="scientific">Paramecium pentaurelia</name>
    <dbReference type="NCBI Taxonomy" id="43138"/>
    <lineage>
        <taxon>Eukaryota</taxon>
        <taxon>Sar</taxon>
        <taxon>Alveolata</taxon>
        <taxon>Ciliophora</taxon>
        <taxon>Intramacronucleata</taxon>
        <taxon>Oligohymenophorea</taxon>
        <taxon>Peniculida</taxon>
        <taxon>Parameciidae</taxon>
        <taxon>Paramecium</taxon>
    </lineage>
</organism>
<dbReference type="Proteomes" id="UP000689195">
    <property type="component" value="Unassembled WGS sequence"/>
</dbReference>
<feature type="domain" description="Ubiquitin-like" evidence="1">
    <location>
        <begin position="18"/>
        <end position="103"/>
    </location>
</feature>
<evidence type="ECO:0000313" key="3">
    <source>
        <dbReference type="Proteomes" id="UP000689195"/>
    </source>
</evidence>
<proteinExistence type="predicted"/>
<name>A0A8S1T555_9CILI</name>
<dbReference type="PROSITE" id="PS50053">
    <property type="entry name" value="UBIQUITIN_2"/>
    <property type="match status" value="1"/>
</dbReference>
<sequence>MNQQQKQGGSDQPNQITINVVVNLPQSTLKIQVNINHDIPFDKFINGIKEQIFAQKMKAQYEETIEYLLENGSIIQSNEIRTLQILGFKNNCTLQVRLMLKGG</sequence>
<dbReference type="InterPro" id="IPR000626">
    <property type="entry name" value="Ubiquitin-like_dom"/>
</dbReference>
<gene>
    <name evidence="2" type="ORF">PPENT_87.1.T0150435</name>
</gene>
<protein>
    <recommendedName>
        <fullName evidence="1">Ubiquitin-like domain-containing protein</fullName>
    </recommendedName>
</protein>
<evidence type="ECO:0000259" key="1">
    <source>
        <dbReference type="PROSITE" id="PS50053"/>
    </source>
</evidence>
<accession>A0A8S1T555</accession>
<keyword evidence="3" id="KW-1185">Reference proteome</keyword>